<keyword evidence="7" id="KW-0479">Metal-binding</keyword>
<dbReference type="InterPro" id="IPR004035">
    <property type="entry name" value="Endouclease-III_FeS-bd_BS"/>
</dbReference>
<evidence type="ECO:0000256" key="11">
    <source>
        <dbReference type="ARBA" id="ARBA00023014"/>
    </source>
</evidence>
<evidence type="ECO:0000256" key="7">
    <source>
        <dbReference type="ARBA" id="ARBA00022723"/>
    </source>
</evidence>
<dbReference type="GO" id="GO:0006284">
    <property type="term" value="P:base-excision repair"/>
    <property type="evidence" value="ECO:0007669"/>
    <property type="project" value="InterPro"/>
</dbReference>
<comment type="cofactor">
    <cofactor evidence="2">
        <name>[4Fe-4S] cluster</name>
        <dbReference type="ChEBI" id="CHEBI:49883"/>
    </cofactor>
</comment>
<evidence type="ECO:0000259" key="14">
    <source>
        <dbReference type="SMART" id="SM00478"/>
    </source>
</evidence>
<gene>
    <name evidence="15" type="ORF">BIV57_11680</name>
</gene>
<evidence type="ECO:0000256" key="1">
    <source>
        <dbReference type="ARBA" id="ARBA00000843"/>
    </source>
</evidence>
<dbReference type="PROSITE" id="PS01155">
    <property type="entry name" value="ENDONUCLEASE_III_2"/>
    <property type="match status" value="1"/>
</dbReference>
<dbReference type="OrthoDB" id="9802365at2"/>
<evidence type="ECO:0000256" key="5">
    <source>
        <dbReference type="ARBA" id="ARBA00022023"/>
    </source>
</evidence>
<keyword evidence="11" id="KW-0411">Iron-sulfur</keyword>
<dbReference type="PANTHER" id="PTHR42944:SF1">
    <property type="entry name" value="ADENINE DNA GLYCOSYLASE"/>
    <property type="match status" value="1"/>
</dbReference>
<evidence type="ECO:0000256" key="2">
    <source>
        <dbReference type="ARBA" id="ARBA00001966"/>
    </source>
</evidence>
<dbReference type="InterPro" id="IPR004036">
    <property type="entry name" value="Endonuclease-III-like_CS2"/>
</dbReference>
<dbReference type="GO" id="GO:0051539">
    <property type="term" value="F:4 iron, 4 sulfur cluster binding"/>
    <property type="evidence" value="ECO:0007669"/>
    <property type="project" value="UniProtKB-KW"/>
</dbReference>
<keyword evidence="13" id="KW-0326">Glycosidase</keyword>
<comment type="similarity">
    <text evidence="3">Belongs to the Nth/MutY family.</text>
</comment>
<dbReference type="Pfam" id="PF10576">
    <property type="entry name" value="EndIII_4Fe-2S"/>
    <property type="match status" value="1"/>
</dbReference>
<dbReference type="PROSITE" id="PS00764">
    <property type="entry name" value="ENDONUCLEASE_III_1"/>
    <property type="match status" value="1"/>
</dbReference>
<dbReference type="GO" id="GO:0000701">
    <property type="term" value="F:purine-specific mismatch base pair DNA N-glycosylase activity"/>
    <property type="evidence" value="ECO:0007669"/>
    <property type="project" value="UniProtKB-EC"/>
</dbReference>
<keyword evidence="6" id="KW-0004">4Fe-4S</keyword>
<dbReference type="FunFam" id="1.10.340.30:FF:000003">
    <property type="entry name" value="A/G-specific adenine glycosylase"/>
    <property type="match status" value="1"/>
</dbReference>
<protein>
    <recommendedName>
        <fullName evidence="5">Adenine DNA glycosylase</fullName>
        <ecNumber evidence="4">3.2.2.31</ecNumber>
    </recommendedName>
</protein>
<keyword evidence="10" id="KW-0408">Iron</keyword>
<feature type="domain" description="HhH-GPD" evidence="14">
    <location>
        <begin position="39"/>
        <end position="204"/>
    </location>
</feature>
<dbReference type="EC" id="3.2.2.31" evidence="4"/>
<dbReference type="Pfam" id="PF00730">
    <property type="entry name" value="HhH-GPD"/>
    <property type="match status" value="1"/>
</dbReference>
<evidence type="ECO:0000313" key="16">
    <source>
        <dbReference type="Proteomes" id="UP000243342"/>
    </source>
</evidence>
<dbReference type="PANTHER" id="PTHR42944">
    <property type="entry name" value="ADENINE DNA GLYCOSYLASE"/>
    <property type="match status" value="1"/>
</dbReference>
<dbReference type="GO" id="GO:0006298">
    <property type="term" value="P:mismatch repair"/>
    <property type="evidence" value="ECO:0007669"/>
    <property type="project" value="TreeGrafter"/>
</dbReference>
<organism evidence="15 16">
    <name type="scientific">Mangrovactinospora gilvigrisea</name>
    <dbReference type="NCBI Taxonomy" id="1428644"/>
    <lineage>
        <taxon>Bacteria</taxon>
        <taxon>Bacillati</taxon>
        <taxon>Actinomycetota</taxon>
        <taxon>Actinomycetes</taxon>
        <taxon>Kitasatosporales</taxon>
        <taxon>Streptomycetaceae</taxon>
        <taxon>Mangrovactinospora</taxon>
    </lineage>
</organism>
<evidence type="ECO:0000256" key="13">
    <source>
        <dbReference type="ARBA" id="ARBA00023295"/>
    </source>
</evidence>
<evidence type="ECO:0000256" key="8">
    <source>
        <dbReference type="ARBA" id="ARBA00022763"/>
    </source>
</evidence>
<dbReference type="GO" id="GO:0035485">
    <property type="term" value="F:adenine/guanine mispair binding"/>
    <property type="evidence" value="ECO:0007669"/>
    <property type="project" value="TreeGrafter"/>
</dbReference>
<keyword evidence="12" id="KW-0234">DNA repair</keyword>
<name>A0A1J7C6W9_9ACTN</name>
<evidence type="ECO:0000256" key="4">
    <source>
        <dbReference type="ARBA" id="ARBA00012045"/>
    </source>
</evidence>
<dbReference type="GO" id="GO:0034039">
    <property type="term" value="F:8-oxo-7,8-dihydroguanine DNA N-glycosylase activity"/>
    <property type="evidence" value="ECO:0007669"/>
    <property type="project" value="TreeGrafter"/>
</dbReference>
<evidence type="ECO:0000256" key="9">
    <source>
        <dbReference type="ARBA" id="ARBA00022801"/>
    </source>
</evidence>
<dbReference type="AlphaFoldDB" id="A0A1J7C6W9"/>
<accession>A0A1J7C6W9</accession>
<dbReference type="Gene3D" id="1.10.1670.10">
    <property type="entry name" value="Helix-hairpin-Helix base-excision DNA repair enzymes (C-terminal)"/>
    <property type="match status" value="1"/>
</dbReference>
<evidence type="ECO:0000256" key="10">
    <source>
        <dbReference type="ARBA" id="ARBA00023004"/>
    </source>
</evidence>
<dbReference type="Proteomes" id="UP000243342">
    <property type="component" value="Unassembled WGS sequence"/>
</dbReference>
<sequence>MDSAELHATVAAWYRENARVLPWREPTASPWAVMVSEFMLQQTPVARVLPVWEAWMARWPTPAALAAEPPGEAVRAWGRLGYPRRALRLHAAATAIRADHGGRVPDDHAALLALPGVGAYTAAAVASFAFGRRHAVLDTNVRRVLARALSGSQYPLNAATAAERALAEQLLPHLEGPANAPAGAPDAPVTAAEWAVASMELGALVCTARSPRCADCPLADACAWTRAGRPAHDGPPRRGQSYAGTDRQARGRLLAVLRDADGPVPQARLDEAWGEPVQRARALDGLVADGLVEPLDDGLYQLPTGVPAANPTP</sequence>
<dbReference type="SMART" id="SM00525">
    <property type="entry name" value="FES"/>
    <property type="match status" value="1"/>
</dbReference>
<dbReference type="STRING" id="1428644.BIV57_11680"/>
<evidence type="ECO:0000256" key="3">
    <source>
        <dbReference type="ARBA" id="ARBA00008343"/>
    </source>
</evidence>
<comment type="catalytic activity">
    <reaction evidence="1">
        <text>Hydrolyzes free adenine bases from 7,8-dihydro-8-oxoguanine:adenine mismatched double-stranded DNA, leaving an apurinic site.</text>
        <dbReference type="EC" id="3.2.2.31"/>
    </reaction>
</comment>
<dbReference type="Gene3D" id="1.10.340.30">
    <property type="entry name" value="Hypothetical protein, domain 2"/>
    <property type="match status" value="1"/>
</dbReference>
<proteinExistence type="inferred from homology"/>
<dbReference type="CDD" id="cd00056">
    <property type="entry name" value="ENDO3c"/>
    <property type="match status" value="1"/>
</dbReference>
<dbReference type="RefSeq" id="WP_071656726.1">
    <property type="nucleotide sequence ID" value="NZ_MLCF01000057.1"/>
</dbReference>
<dbReference type="InterPro" id="IPR000445">
    <property type="entry name" value="HhH_motif"/>
</dbReference>
<dbReference type="InterPro" id="IPR023170">
    <property type="entry name" value="HhH_base_excis_C"/>
</dbReference>
<dbReference type="InterPro" id="IPR044298">
    <property type="entry name" value="MIG/MutY"/>
</dbReference>
<dbReference type="GO" id="GO:0032357">
    <property type="term" value="F:oxidized purine DNA binding"/>
    <property type="evidence" value="ECO:0007669"/>
    <property type="project" value="TreeGrafter"/>
</dbReference>
<evidence type="ECO:0000256" key="6">
    <source>
        <dbReference type="ARBA" id="ARBA00022485"/>
    </source>
</evidence>
<evidence type="ECO:0000256" key="12">
    <source>
        <dbReference type="ARBA" id="ARBA00023204"/>
    </source>
</evidence>
<evidence type="ECO:0000313" key="15">
    <source>
        <dbReference type="EMBL" id="OIV37304.1"/>
    </source>
</evidence>
<dbReference type="GO" id="GO:0046872">
    <property type="term" value="F:metal ion binding"/>
    <property type="evidence" value="ECO:0007669"/>
    <property type="project" value="UniProtKB-KW"/>
</dbReference>
<comment type="caution">
    <text evidence="15">The sequence shown here is derived from an EMBL/GenBank/DDBJ whole genome shotgun (WGS) entry which is preliminary data.</text>
</comment>
<keyword evidence="16" id="KW-1185">Reference proteome</keyword>
<dbReference type="SUPFAM" id="SSF48150">
    <property type="entry name" value="DNA-glycosylase"/>
    <property type="match status" value="1"/>
</dbReference>
<dbReference type="InterPro" id="IPR003265">
    <property type="entry name" value="HhH-GPD_domain"/>
</dbReference>
<keyword evidence="9" id="KW-0378">Hydrolase</keyword>
<keyword evidence="8" id="KW-0227">DNA damage</keyword>
<dbReference type="SMART" id="SM00478">
    <property type="entry name" value="ENDO3c"/>
    <property type="match status" value="1"/>
</dbReference>
<reference evidence="15 16" key="1">
    <citation type="submission" date="2016-10" db="EMBL/GenBank/DDBJ databases">
        <title>Genome sequence of Streptomyces gilvigriseus MUSC 26.</title>
        <authorList>
            <person name="Lee L.-H."/>
            <person name="Ser H.-L."/>
        </authorList>
    </citation>
    <scope>NUCLEOTIDE SEQUENCE [LARGE SCALE GENOMIC DNA]</scope>
    <source>
        <strain evidence="15 16">MUSC 26</strain>
    </source>
</reference>
<dbReference type="Pfam" id="PF00633">
    <property type="entry name" value="HHH"/>
    <property type="match status" value="1"/>
</dbReference>
<dbReference type="InterPro" id="IPR011257">
    <property type="entry name" value="DNA_glycosylase"/>
</dbReference>
<dbReference type="EMBL" id="MLCF01000057">
    <property type="protein sequence ID" value="OIV37304.1"/>
    <property type="molecule type" value="Genomic_DNA"/>
</dbReference>
<dbReference type="InterPro" id="IPR003651">
    <property type="entry name" value="Endonuclease3_FeS-loop_motif"/>
</dbReference>